<gene>
    <name evidence="4" type="primary">mok11</name>
    <name evidence="4" type="ORF">SNEC2469_LOCUS15648</name>
</gene>
<dbReference type="InterPro" id="IPR039477">
    <property type="entry name" value="ILEI/PANDER_dom"/>
</dbReference>
<protein>
    <submittedName>
        <fullName evidence="4">Mok11 protein</fullName>
    </submittedName>
</protein>
<dbReference type="InterPro" id="IPR017853">
    <property type="entry name" value="GH"/>
</dbReference>
<dbReference type="SUPFAM" id="SSF51445">
    <property type="entry name" value="(Trans)glycosidases"/>
    <property type="match status" value="1"/>
</dbReference>
<organism evidence="4 5">
    <name type="scientific">Symbiodinium necroappetens</name>
    <dbReference type="NCBI Taxonomy" id="1628268"/>
    <lineage>
        <taxon>Eukaryota</taxon>
        <taxon>Sar</taxon>
        <taxon>Alveolata</taxon>
        <taxon>Dinophyceae</taxon>
        <taxon>Suessiales</taxon>
        <taxon>Symbiodiniaceae</taxon>
        <taxon>Symbiodinium</taxon>
    </lineage>
</organism>
<dbReference type="PANTHER" id="PTHR47182:SF3">
    <property type="entry name" value="CELL WALL ALPHA-1,3-GLUCAN SYNTHASE MOK14"/>
    <property type="match status" value="1"/>
</dbReference>
<dbReference type="Pfam" id="PF00128">
    <property type="entry name" value="Alpha-amylase"/>
    <property type="match status" value="2"/>
</dbReference>
<accession>A0A812TQA1</accession>
<dbReference type="Proteomes" id="UP000601435">
    <property type="component" value="Unassembled WGS sequence"/>
</dbReference>
<name>A0A812TQA1_9DINO</name>
<feature type="region of interest" description="Disordered" evidence="1">
    <location>
        <begin position="75"/>
        <end position="110"/>
    </location>
</feature>
<dbReference type="PROSITE" id="PS52031">
    <property type="entry name" value="GG_LECTIN"/>
    <property type="match status" value="2"/>
</dbReference>
<comment type="caution">
    <text evidence="4">The sequence shown here is derived from an EMBL/GenBank/DDBJ whole genome shotgun (WGS) entry which is preliminary data.</text>
</comment>
<feature type="chain" id="PRO_5032444400" evidence="2">
    <location>
        <begin position="22"/>
        <end position="2526"/>
    </location>
</feature>
<dbReference type="GO" id="GO:0047657">
    <property type="term" value="F:alpha-1,3-glucan synthase activity"/>
    <property type="evidence" value="ECO:0007669"/>
    <property type="project" value="TreeGrafter"/>
</dbReference>
<dbReference type="InterPro" id="IPR006047">
    <property type="entry name" value="GH13_cat_dom"/>
</dbReference>
<dbReference type="InterPro" id="IPR058655">
    <property type="entry name" value="Mok11-14/Ags1-like"/>
</dbReference>
<keyword evidence="2" id="KW-0732">Signal</keyword>
<sequence length="2526" mass="276202">TGGFVMSLASLLLLLAPLVQATKLLSADSPECPCAQNAADSSARDAHQAGLSLTQVGKQVPMAVGFTPPPLPDIEVPPAVPLPASGPPPPPPPPAIPSLPPVPNVGPEDIPLQSMEGENTKSWYTVPPSVAAMVNRTVTPLPMAYPSAAVPACLAWLLVITANGGCIWQGSADSKRSHAEVLASTRGAFSGAGRGNPTHAAKLANATYTGSWSSCCSRTSTCRLPAESDKGGSKAFQQLPLRIEAGSSVTCGGVTPPATCDSDCLLNAAAGSQLWSVAMVCTVGQASMILWISLLLWPRAAGEPWTEENAAWNINFQASHEPMHYWGQWPSHNYFPSPPDWRSLVIYQLITDRFADGDPHNNELFAGGFDVRDMTFRHGGDFAGLTKKLNYIKGLGCNAVWISPIFQNGYNFYHQYAQIDFTVLDRRMGTLEDLRNLVNEAHALDMYVIIDVVMNHMANDFYFEGHAMSQATWRFHEDGGKREYKLKPRATQASYFHGMVWCDGDALWQSFGNEPTGILLNMDACEDRCQSDPDCFYFLYKNDPGSLSTYHCAGFNSCSSPTPYTDGQAHVYKKWVWPVKAVQEAADVWCGSHLWQEYGHEATGLLVNQDTCEAACASDASCQFYLWKDDPAANTRFHCAGFGTCAEADQTPFGDGDASKIFQKRTKAERDKDGLYHTPAGRQPYADFWYSNAWDPAAQYNGTLYGQWGENATDTGYGTYIESDFHHNGDLIDYHDPWEINLGKIYGVMDDLRLEQDRVQQKYIAMTKALIETADVDGYRVDTPMQVPLNFYKAWAPAMRAHAKTLGKDRFGIFGEFFVSAERYATMTGRGRDNSMYGQDRFIDDIATLKGGIVYPYYWYVFTAMVYQRPEYADGLPLAYVEENKMIDTYDPTTNRHEYSMWTFCNNHDNWRLQSMTGKPHFVMCLAVITFWPGVPLHYAGDEQDFDTPGSALDGWAREELSTSLAWRAVRTQESGNPADGDNFDMTHPTYLYIGRLSALRRAYFGNFGAEECDELQYPSYATPDVLVFLRGCNASSKVLVFANFHTTENRSASIDALPWASGTRLTDCIVNQNEGPAEVLVSSGSVSVSLGPLQALAFVENVAAVPPSVTEVSPRHGSTIDTEESNLTITLRFDRTVDSSMVSNVLLDNTSGGFTCTGNTCTREVAMTSLSDGHHTLEVRAGSATTDGMQLHASFESFFLLDRQQGAISKTIHEQPGLICNFGRELCHNAVGSTLFRAQNVGGNWSEWRPYASTTAWEAQLDVPVLVQYFSQLSAGFIVGDCLASTGRRCHVSWHDRMFLRGELNDWGGSDEGHMTLISSYTWASNITLSKFIRARFTPTNDWSKSYGAHPVRELLYNVPTFDERHRTFDIVPTKSGSEPCREWMVNRSLWSEHETIASGAEFAIDLWLSPFCTAATPQCEPDPDAQWQCHSYQTGQDAAWCASVGSEGCFEYSTNDGSEGMSSCGPCFCCKRKVSVAQSASEATCCIKFNDLYLNYTITPDLSQCAPGEPVDQRVLEASFIVAVQIENMSDFEPKSNEIHGSLIAGAYSSATPNVSIADVAYMVSAEFELLNWTGAWQAAATEICGILTVRNSTCSSSGADVIRAEVRTAEADDAGTLHGLAKDVQHMQHLLRNASDVAGNASLRLIMPPVLEMWLLTDVVAFASDWQAPDLAPNVSDLTREFSSGYSRAVVLSVLPSPLASTTTTTLAPASTAAPNVSTTSSTVISSSSAVTNDCVELAVKSAGALDGNLVEFFIDGSQVEMTPGRGLSVVVLDEHGTSASEMHVFDTGFQASGSAPLASLLNSLSEGVGVMIAAMDDASDNLTLAAINAIKELGATQIDNLGYRGSYALIGVKGRSAVAERLAASGEGHVQVSGRNSWKPECAATTSSVANAGDPIALRVRSAGAADGNFVEFYVNGALVDVVAGRGLTVVSLQDGQLQTHVFDTGFEGLGSEPLVRFLQGLPYGTLVMVAAMDDATDNLTAGAKTAIEGLGASEIRSLSYRGSYALIGVQGGLALAERVAASGSGSVEIASTWLCEFYDYELQPTRPVRDDNGTGWIRLQLIDWLHYGIRSCFDHPFAPTDSESRGPVFHGKELGTLDNGFADVVLMEHAEGDLLLESQKWPFLVAMAFGRWRSTPRSLACDCDEPKPFSAKAEPQGTLLFINDLSDTSATAIALYLCAGEDSEVRTTGGWPNNVSSADLAGEYAPLVAERRMSARTLSAACTVQLHGGHSPCAAALQKQKQLHDVQNLFEGDQETVTGTNKSRLGGHRLHGPSMRSRLREILQIEVAWGNRPLRWSPTKARHYDEGLGRYHTEVEEEQLQRDHELRCRSKELYKKGVVTFRYLRAHQCKIRRFLDRVAKNWGWIDRVHRACLRKWGRNPPEAGGSEDYSDEILDLPTPEWLNVEEGEKAPTTPYSASQQGEEDDDIRLVSSVPATTEETGEQAPRTPLSAQGRRPQLWIWGRKLQLLQNGPRADCHPDDHCLDPWGRGTSLTLRWSALLYLYFISSLSEMGTCVVSTPRC</sequence>
<feature type="non-terminal residue" evidence="4">
    <location>
        <position position="1"/>
    </location>
</feature>
<evidence type="ECO:0000256" key="1">
    <source>
        <dbReference type="SAM" id="MobiDB-lite"/>
    </source>
</evidence>
<feature type="domain" description="Glycosyl hydrolase family 13 catalytic" evidence="3">
    <location>
        <begin position="348"/>
        <end position="1001"/>
    </location>
</feature>
<dbReference type="OrthoDB" id="440755at2759"/>
<dbReference type="PANTHER" id="PTHR47182">
    <property type="entry name" value="CELL WALL ALPHA-1,3-GLUCAN SYNTHASE AGS1-RELATED"/>
    <property type="match status" value="1"/>
</dbReference>
<dbReference type="Gene3D" id="3.20.20.80">
    <property type="entry name" value="Glycosidases"/>
    <property type="match status" value="2"/>
</dbReference>
<evidence type="ECO:0000313" key="4">
    <source>
        <dbReference type="EMBL" id="CAE7543686.1"/>
    </source>
</evidence>
<proteinExistence type="predicted"/>
<dbReference type="SMART" id="SM00642">
    <property type="entry name" value="Aamy"/>
    <property type="match status" value="1"/>
</dbReference>
<evidence type="ECO:0000259" key="3">
    <source>
        <dbReference type="SMART" id="SM00642"/>
    </source>
</evidence>
<keyword evidence="5" id="KW-1185">Reference proteome</keyword>
<reference evidence="4" key="1">
    <citation type="submission" date="2021-02" db="EMBL/GenBank/DDBJ databases">
        <authorList>
            <person name="Dougan E. K."/>
            <person name="Rhodes N."/>
            <person name="Thang M."/>
            <person name="Chan C."/>
        </authorList>
    </citation>
    <scope>NUCLEOTIDE SEQUENCE</scope>
</reference>
<dbReference type="EMBL" id="CAJNJA010025474">
    <property type="protein sequence ID" value="CAE7543686.1"/>
    <property type="molecule type" value="Genomic_DNA"/>
</dbReference>
<dbReference type="GO" id="GO:0005975">
    <property type="term" value="P:carbohydrate metabolic process"/>
    <property type="evidence" value="ECO:0007669"/>
    <property type="project" value="InterPro"/>
</dbReference>
<evidence type="ECO:0000313" key="5">
    <source>
        <dbReference type="Proteomes" id="UP000601435"/>
    </source>
</evidence>
<feature type="signal peptide" evidence="2">
    <location>
        <begin position="1"/>
        <end position="21"/>
    </location>
</feature>
<dbReference type="Pfam" id="PF15711">
    <property type="entry name" value="ILEI"/>
    <property type="match status" value="2"/>
</dbReference>
<feature type="region of interest" description="Disordered" evidence="1">
    <location>
        <begin position="2411"/>
        <end position="2432"/>
    </location>
</feature>
<evidence type="ECO:0000256" key="2">
    <source>
        <dbReference type="SAM" id="SignalP"/>
    </source>
</evidence>
<feature type="compositionally biased region" description="Pro residues" evidence="1">
    <location>
        <begin position="78"/>
        <end position="104"/>
    </location>
</feature>